<reference evidence="7" key="1">
    <citation type="submission" date="2021-04" db="EMBL/GenBank/DDBJ databases">
        <authorList>
            <person name="Yoon J."/>
        </authorList>
    </citation>
    <scope>NUCLEOTIDE SEQUENCE</scope>
    <source>
        <strain evidence="7">KMU-90</strain>
    </source>
</reference>
<evidence type="ECO:0000256" key="1">
    <source>
        <dbReference type="ARBA" id="ARBA00005384"/>
    </source>
</evidence>
<name>A0A8J8B9G1_9RHOB</name>
<dbReference type="GO" id="GO:0003700">
    <property type="term" value="F:DNA-binding transcription factor activity"/>
    <property type="evidence" value="ECO:0007669"/>
    <property type="project" value="InterPro"/>
</dbReference>
<keyword evidence="3" id="KW-0805">Transcription regulation</keyword>
<dbReference type="Gene3D" id="1.10.10.10">
    <property type="entry name" value="Winged helix-like DNA-binding domain superfamily/Winged helix DNA-binding domain"/>
    <property type="match status" value="1"/>
</dbReference>
<dbReference type="Pfam" id="PF00392">
    <property type="entry name" value="GntR"/>
    <property type="match status" value="1"/>
</dbReference>
<dbReference type="InterPro" id="IPR004839">
    <property type="entry name" value="Aminotransferase_I/II_large"/>
</dbReference>
<accession>A0A8J8B9G1</accession>
<dbReference type="InterPro" id="IPR036390">
    <property type="entry name" value="WH_DNA-bd_sf"/>
</dbReference>
<dbReference type="Pfam" id="PF00155">
    <property type="entry name" value="Aminotran_1_2"/>
    <property type="match status" value="1"/>
</dbReference>
<keyword evidence="8" id="KW-1185">Reference proteome</keyword>
<dbReference type="CDD" id="cd07377">
    <property type="entry name" value="WHTH_GntR"/>
    <property type="match status" value="1"/>
</dbReference>
<keyword evidence="7" id="KW-0032">Aminotransferase</keyword>
<dbReference type="GO" id="GO:0008483">
    <property type="term" value="F:transaminase activity"/>
    <property type="evidence" value="ECO:0007669"/>
    <property type="project" value="UniProtKB-KW"/>
</dbReference>
<dbReference type="AlphaFoldDB" id="A0A8J8B9G1"/>
<sequence length="491" mass="53608">MAIPVETFQLKPAAQGTLQARIQQMVAEGILSGRFRRGEKLPSSRGLASHLGVSRITVTLAYTELVANDYLSARGRSGYFVSDSAPEPPAFGSLAPRGDKIDWDAALTARPTRDGALGLVKPADWQRYRYPFIYGQTDPHLFDHANWRLCAMQALGQRDFAALAQDQFDRDDPELVDFLARHTLPRRGILAAPEEILITLGAQNALWIAAQLLARGRVAAVEDPCYPALRGLLRQAGADLRPVPVDEHGLPPQAIPPETRVIFTTPSHQCPTSATMPRTRREALLRRAAEMDALIVEDDYEFEMAFLRPPSPALKSLDEDGRVIHVGSFSKSLFPGLRLGYLVGSARFIAEARALRATILRHPPGHVQRTAAHFLRLGHHDALVARIGRALGERRRVMEAALARHGLDIAGRGAHGGSSFWMQAPDGVDTDDLAQRLAADSVLIEPGAPFFAGDAPPRRFYRLGYSSIPVERIDEGVARIAAALAPARAAS</sequence>
<dbReference type="InterPro" id="IPR015421">
    <property type="entry name" value="PyrdxlP-dep_Trfase_major"/>
</dbReference>
<comment type="caution">
    <text evidence="7">The sequence shown here is derived from an EMBL/GenBank/DDBJ whole genome shotgun (WGS) entry which is preliminary data.</text>
</comment>
<dbReference type="SMART" id="SM00345">
    <property type="entry name" value="HTH_GNTR"/>
    <property type="match status" value="1"/>
</dbReference>
<evidence type="ECO:0000256" key="3">
    <source>
        <dbReference type="ARBA" id="ARBA00023015"/>
    </source>
</evidence>
<proteinExistence type="inferred from homology"/>
<dbReference type="SUPFAM" id="SSF53383">
    <property type="entry name" value="PLP-dependent transferases"/>
    <property type="match status" value="1"/>
</dbReference>
<comment type="similarity">
    <text evidence="1">In the C-terminal section; belongs to the class-I pyridoxal-phosphate-dependent aminotransferase family.</text>
</comment>
<dbReference type="PANTHER" id="PTHR46577">
    <property type="entry name" value="HTH-TYPE TRANSCRIPTIONAL REGULATORY PROTEIN GABR"/>
    <property type="match status" value="1"/>
</dbReference>
<keyword evidence="2" id="KW-0663">Pyridoxal phosphate</keyword>
<evidence type="ECO:0000256" key="5">
    <source>
        <dbReference type="ARBA" id="ARBA00023163"/>
    </source>
</evidence>
<evidence type="ECO:0000259" key="6">
    <source>
        <dbReference type="PROSITE" id="PS50949"/>
    </source>
</evidence>
<dbReference type="GO" id="GO:0030170">
    <property type="term" value="F:pyridoxal phosphate binding"/>
    <property type="evidence" value="ECO:0007669"/>
    <property type="project" value="InterPro"/>
</dbReference>
<gene>
    <name evidence="7" type="ORF">KB874_15640</name>
</gene>
<keyword evidence="4" id="KW-0238">DNA-binding</keyword>
<dbReference type="InterPro" id="IPR015424">
    <property type="entry name" value="PyrdxlP-dep_Trfase"/>
</dbReference>
<dbReference type="InterPro" id="IPR051446">
    <property type="entry name" value="HTH_trans_reg/aminotransferase"/>
</dbReference>
<dbReference type="PROSITE" id="PS50949">
    <property type="entry name" value="HTH_GNTR"/>
    <property type="match status" value="1"/>
</dbReference>
<keyword evidence="5" id="KW-0804">Transcription</keyword>
<dbReference type="RefSeq" id="WP_212537488.1">
    <property type="nucleotide sequence ID" value="NZ_JAGTUU010000006.1"/>
</dbReference>
<dbReference type="InterPro" id="IPR000524">
    <property type="entry name" value="Tscrpt_reg_HTH_GntR"/>
</dbReference>
<dbReference type="Proteomes" id="UP000681356">
    <property type="component" value="Unassembled WGS sequence"/>
</dbReference>
<dbReference type="GO" id="GO:0003677">
    <property type="term" value="F:DNA binding"/>
    <property type="evidence" value="ECO:0007669"/>
    <property type="project" value="UniProtKB-KW"/>
</dbReference>
<evidence type="ECO:0000313" key="7">
    <source>
        <dbReference type="EMBL" id="MBS0125520.1"/>
    </source>
</evidence>
<dbReference type="EMBL" id="JAGTUU010000006">
    <property type="protein sequence ID" value="MBS0125520.1"/>
    <property type="molecule type" value="Genomic_DNA"/>
</dbReference>
<organism evidence="7 8">
    <name type="scientific">Thetidibacter halocola</name>
    <dbReference type="NCBI Taxonomy" id="2827239"/>
    <lineage>
        <taxon>Bacteria</taxon>
        <taxon>Pseudomonadati</taxon>
        <taxon>Pseudomonadota</taxon>
        <taxon>Alphaproteobacteria</taxon>
        <taxon>Rhodobacterales</taxon>
        <taxon>Roseobacteraceae</taxon>
        <taxon>Thetidibacter</taxon>
    </lineage>
</organism>
<dbReference type="PANTHER" id="PTHR46577:SF1">
    <property type="entry name" value="HTH-TYPE TRANSCRIPTIONAL REGULATORY PROTEIN GABR"/>
    <property type="match status" value="1"/>
</dbReference>
<evidence type="ECO:0000256" key="4">
    <source>
        <dbReference type="ARBA" id="ARBA00023125"/>
    </source>
</evidence>
<dbReference type="InterPro" id="IPR036388">
    <property type="entry name" value="WH-like_DNA-bd_sf"/>
</dbReference>
<protein>
    <submittedName>
        <fullName evidence="7">PLP-dependent aminotransferase family protein</fullName>
    </submittedName>
</protein>
<dbReference type="Gene3D" id="3.40.640.10">
    <property type="entry name" value="Type I PLP-dependent aspartate aminotransferase-like (Major domain)"/>
    <property type="match status" value="1"/>
</dbReference>
<dbReference type="SUPFAM" id="SSF46785">
    <property type="entry name" value="Winged helix' DNA-binding domain"/>
    <property type="match status" value="1"/>
</dbReference>
<feature type="domain" description="HTH gntR-type" evidence="6">
    <location>
        <begin position="16"/>
        <end position="84"/>
    </location>
</feature>
<evidence type="ECO:0000256" key="2">
    <source>
        <dbReference type="ARBA" id="ARBA00022898"/>
    </source>
</evidence>
<keyword evidence="7" id="KW-0808">Transferase</keyword>
<dbReference type="CDD" id="cd00609">
    <property type="entry name" value="AAT_like"/>
    <property type="match status" value="1"/>
</dbReference>
<evidence type="ECO:0000313" key="8">
    <source>
        <dbReference type="Proteomes" id="UP000681356"/>
    </source>
</evidence>